<dbReference type="OrthoDB" id="5965479at2759"/>
<organism evidence="2 3">
    <name type="scientific">Dibothriocephalus latus</name>
    <name type="common">Fish tapeworm</name>
    <name type="synonym">Diphyllobothrium latum</name>
    <dbReference type="NCBI Taxonomy" id="60516"/>
    <lineage>
        <taxon>Eukaryota</taxon>
        <taxon>Metazoa</taxon>
        <taxon>Spiralia</taxon>
        <taxon>Lophotrochozoa</taxon>
        <taxon>Platyhelminthes</taxon>
        <taxon>Cestoda</taxon>
        <taxon>Eucestoda</taxon>
        <taxon>Diphyllobothriidea</taxon>
        <taxon>Diphyllobothriidae</taxon>
        <taxon>Dibothriocephalus</taxon>
    </lineage>
</organism>
<evidence type="ECO:0000313" key="2">
    <source>
        <dbReference type="EMBL" id="VDN25867.1"/>
    </source>
</evidence>
<evidence type="ECO:0000313" key="3">
    <source>
        <dbReference type="Proteomes" id="UP000281553"/>
    </source>
</evidence>
<name>A0A3P7MS92_DIBLA</name>
<reference evidence="2 3" key="1">
    <citation type="submission" date="2018-11" db="EMBL/GenBank/DDBJ databases">
        <authorList>
            <consortium name="Pathogen Informatics"/>
        </authorList>
    </citation>
    <scope>NUCLEOTIDE SEQUENCE [LARGE SCALE GENOMIC DNA]</scope>
</reference>
<evidence type="ECO:0000256" key="1">
    <source>
        <dbReference type="SAM" id="MobiDB-lite"/>
    </source>
</evidence>
<feature type="region of interest" description="Disordered" evidence="1">
    <location>
        <begin position="1"/>
        <end position="49"/>
    </location>
</feature>
<dbReference type="EMBL" id="UYRU01075429">
    <property type="protein sequence ID" value="VDN25867.1"/>
    <property type="molecule type" value="Genomic_DNA"/>
</dbReference>
<gene>
    <name evidence="2" type="ORF">DILT_LOCUS14701</name>
</gene>
<dbReference type="Proteomes" id="UP000281553">
    <property type="component" value="Unassembled WGS sequence"/>
</dbReference>
<keyword evidence="3" id="KW-1185">Reference proteome</keyword>
<sequence>MESTNSDTEHEKTGEWTNSPTGAGSGGAGEQPPQPPKPRSQDSTGRGDADSEAFQLNWVHLLCFALFLDGLWLVHRVLHTVDTAERILYGEPIVIDCTEHAYFPISLCPGARNPSLIAAISWSVALAHAHPALNMERHYLFADSHAVRVPMSR</sequence>
<protein>
    <submittedName>
        <fullName evidence="2">Uncharacterized protein</fullName>
    </submittedName>
</protein>
<dbReference type="AlphaFoldDB" id="A0A3P7MS92"/>
<proteinExistence type="predicted"/>
<accession>A0A3P7MS92</accession>